<accession>A0ABQ9J009</accession>
<gene>
    <name evidence="2" type="ORF">NQ317_017610</name>
</gene>
<proteinExistence type="predicted"/>
<feature type="compositionally biased region" description="Low complexity" evidence="1">
    <location>
        <begin position="197"/>
        <end position="207"/>
    </location>
</feature>
<organism evidence="2 3">
    <name type="scientific">Molorchus minor</name>
    <dbReference type="NCBI Taxonomy" id="1323400"/>
    <lineage>
        <taxon>Eukaryota</taxon>
        <taxon>Metazoa</taxon>
        <taxon>Ecdysozoa</taxon>
        <taxon>Arthropoda</taxon>
        <taxon>Hexapoda</taxon>
        <taxon>Insecta</taxon>
        <taxon>Pterygota</taxon>
        <taxon>Neoptera</taxon>
        <taxon>Endopterygota</taxon>
        <taxon>Coleoptera</taxon>
        <taxon>Polyphaga</taxon>
        <taxon>Cucujiformia</taxon>
        <taxon>Chrysomeloidea</taxon>
        <taxon>Cerambycidae</taxon>
        <taxon>Lamiinae</taxon>
        <taxon>Monochamini</taxon>
        <taxon>Molorchus</taxon>
    </lineage>
</organism>
<evidence type="ECO:0000256" key="1">
    <source>
        <dbReference type="SAM" id="MobiDB-lite"/>
    </source>
</evidence>
<dbReference type="Proteomes" id="UP001162164">
    <property type="component" value="Unassembled WGS sequence"/>
</dbReference>
<evidence type="ECO:0000313" key="3">
    <source>
        <dbReference type="Proteomes" id="UP001162164"/>
    </source>
</evidence>
<comment type="caution">
    <text evidence="2">The sequence shown here is derived from an EMBL/GenBank/DDBJ whole genome shotgun (WGS) entry which is preliminary data.</text>
</comment>
<dbReference type="EMBL" id="JAPWTJ010001654">
    <property type="protein sequence ID" value="KAJ8970248.1"/>
    <property type="molecule type" value="Genomic_DNA"/>
</dbReference>
<protein>
    <submittedName>
        <fullName evidence="2">Uncharacterized protein</fullName>
    </submittedName>
</protein>
<sequence length="283" mass="31559">MERRKSKDYRPSMMETLRSRIIGGSMSNLAAMNTLDRRNTYSAIISGGTMTGKGSMSTVQRKILANKNRLGQIDDDFKVSEIEDGKRTVSSLKGIRRDSEVLYGGTIENINYQRRGRLDGIFNEAEYIDKAPPPPSGGLTRSLSQPDFMQELQRNGDANLHQEPPSIFVRPGMGSIVIRKSITNTFGGFYANNAQEGSSIGSGESYGVRQTTDDELSDSTSSDEDDPNGPLERFLTAFGLGEYLSKIRRTENRPRYACNTNRKRFEKPKLAARALQEARKCHP</sequence>
<keyword evidence="3" id="KW-1185">Reference proteome</keyword>
<reference evidence="2" key="1">
    <citation type="journal article" date="2023" name="Insect Mol. Biol.">
        <title>Genome sequencing provides insights into the evolution of gene families encoding plant cell wall-degrading enzymes in longhorned beetles.</title>
        <authorList>
            <person name="Shin N.R."/>
            <person name="Okamura Y."/>
            <person name="Kirsch R."/>
            <person name="Pauchet Y."/>
        </authorList>
    </citation>
    <scope>NUCLEOTIDE SEQUENCE</scope>
    <source>
        <strain evidence="2">MMC_N1</strain>
    </source>
</reference>
<feature type="region of interest" description="Disordered" evidence="1">
    <location>
        <begin position="197"/>
        <end position="231"/>
    </location>
</feature>
<name>A0ABQ9J009_9CUCU</name>
<feature type="compositionally biased region" description="Acidic residues" evidence="1">
    <location>
        <begin position="213"/>
        <end position="227"/>
    </location>
</feature>
<evidence type="ECO:0000313" key="2">
    <source>
        <dbReference type="EMBL" id="KAJ8970248.1"/>
    </source>
</evidence>